<dbReference type="EMBL" id="JBHSXL010000004">
    <property type="protein sequence ID" value="MFC6892042.1"/>
    <property type="molecule type" value="Genomic_DNA"/>
</dbReference>
<dbReference type="RefSeq" id="WP_379741466.1">
    <property type="nucleotide sequence ID" value="NZ_JBHSVN010000001.1"/>
</dbReference>
<dbReference type="PANTHER" id="PTHR43245">
    <property type="entry name" value="BIFUNCTIONAL POLYMYXIN RESISTANCE PROTEIN ARNA"/>
    <property type="match status" value="1"/>
</dbReference>
<proteinExistence type="predicted"/>
<dbReference type="Gene3D" id="3.40.50.720">
    <property type="entry name" value="NAD(P)-binding Rossmann-like Domain"/>
    <property type="match status" value="1"/>
</dbReference>
<comment type="caution">
    <text evidence="2">The sequence shown here is derived from an EMBL/GenBank/DDBJ whole genome shotgun (WGS) entry which is preliminary data.</text>
</comment>
<sequence>MDVLVTGAYGRCGTAILDHLHDDPDHEFTYLNRSDRDEDHPYGGYDTVVADVADYEALRSACEGMDAVVHLAAYPFVDGEWNDVLEPNIVGTYNVLEAARDAGVGSVVFASTNHVMGMYEEEFAPELYEPDFDLELTHEDPVRPDSLYGTSKVFGEAIGRQYVENYEFPNQFYALRICSVRHEAYDHPYGDAEAAVEEGRIERGSAEYRREVNRMKATWHSRRDFAQLVDRCLRDDDVSFGIFSGVSDNDRRWFDIEHAREVLGYEPQDNAETWDAPPE</sequence>
<dbReference type="SUPFAM" id="SSF51735">
    <property type="entry name" value="NAD(P)-binding Rossmann-fold domains"/>
    <property type="match status" value="1"/>
</dbReference>
<protein>
    <submittedName>
        <fullName evidence="2">NAD-dependent epimerase/dehydratase family protein</fullName>
    </submittedName>
</protein>
<feature type="domain" description="NAD-dependent epimerase/dehydratase" evidence="1">
    <location>
        <begin position="3"/>
        <end position="170"/>
    </location>
</feature>
<dbReference type="Proteomes" id="UP001596296">
    <property type="component" value="Unassembled WGS sequence"/>
</dbReference>
<dbReference type="AlphaFoldDB" id="A0ABD5UV82"/>
<dbReference type="InterPro" id="IPR050177">
    <property type="entry name" value="Lipid_A_modif_metabolic_enz"/>
</dbReference>
<reference evidence="2 3" key="1">
    <citation type="journal article" date="2019" name="Int. J. Syst. Evol. Microbiol.">
        <title>The Global Catalogue of Microorganisms (GCM) 10K type strain sequencing project: providing services to taxonomists for standard genome sequencing and annotation.</title>
        <authorList>
            <consortium name="The Broad Institute Genomics Platform"/>
            <consortium name="The Broad Institute Genome Sequencing Center for Infectious Disease"/>
            <person name="Wu L."/>
            <person name="Ma J."/>
        </authorList>
    </citation>
    <scope>NUCLEOTIDE SEQUENCE [LARGE SCALE GENOMIC DNA]</scope>
    <source>
        <strain evidence="2 3">SKJ47</strain>
    </source>
</reference>
<evidence type="ECO:0000313" key="3">
    <source>
        <dbReference type="Proteomes" id="UP001596296"/>
    </source>
</evidence>
<keyword evidence="3" id="KW-1185">Reference proteome</keyword>
<accession>A0ABD5UV82</accession>
<name>A0ABD5UV82_9EURY</name>
<gene>
    <name evidence="2" type="ORF">ACFQE9_05365</name>
</gene>
<dbReference type="PANTHER" id="PTHR43245:SF55">
    <property type="entry name" value="NAD(P)-BINDING DOMAIN-CONTAINING PROTEIN"/>
    <property type="match status" value="1"/>
</dbReference>
<evidence type="ECO:0000259" key="1">
    <source>
        <dbReference type="Pfam" id="PF01370"/>
    </source>
</evidence>
<organism evidence="2 3">
    <name type="scientific">Halopenitus salinus</name>
    <dbReference type="NCBI Taxonomy" id="1198295"/>
    <lineage>
        <taxon>Archaea</taxon>
        <taxon>Methanobacteriati</taxon>
        <taxon>Methanobacteriota</taxon>
        <taxon>Stenosarchaea group</taxon>
        <taxon>Halobacteria</taxon>
        <taxon>Halobacteriales</taxon>
        <taxon>Haloferacaceae</taxon>
        <taxon>Halopenitus</taxon>
    </lineage>
</organism>
<dbReference type="Pfam" id="PF01370">
    <property type="entry name" value="Epimerase"/>
    <property type="match status" value="1"/>
</dbReference>
<dbReference type="InterPro" id="IPR036291">
    <property type="entry name" value="NAD(P)-bd_dom_sf"/>
</dbReference>
<dbReference type="InterPro" id="IPR001509">
    <property type="entry name" value="Epimerase_deHydtase"/>
</dbReference>
<evidence type="ECO:0000313" key="2">
    <source>
        <dbReference type="EMBL" id="MFC6892042.1"/>
    </source>
</evidence>